<gene>
    <name evidence="1" type="ORF">G2W53_000388</name>
</gene>
<comment type="caution">
    <text evidence="1">The sequence shown here is derived from an EMBL/GenBank/DDBJ whole genome shotgun (WGS) entry which is preliminary data.</text>
</comment>
<proteinExistence type="predicted"/>
<organism evidence="1 2">
    <name type="scientific">Senna tora</name>
    <dbReference type="NCBI Taxonomy" id="362788"/>
    <lineage>
        <taxon>Eukaryota</taxon>
        <taxon>Viridiplantae</taxon>
        <taxon>Streptophyta</taxon>
        <taxon>Embryophyta</taxon>
        <taxon>Tracheophyta</taxon>
        <taxon>Spermatophyta</taxon>
        <taxon>Magnoliopsida</taxon>
        <taxon>eudicotyledons</taxon>
        <taxon>Gunneridae</taxon>
        <taxon>Pentapetalae</taxon>
        <taxon>rosids</taxon>
        <taxon>fabids</taxon>
        <taxon>Fabales</taxon>
        <taxon>Fabaceae</taxon>
        <taxon>Caesalpinioideae</taxon>
        <taxon>Cassia clade</taxon>
        <taxon>Senna</taxon>
    </lineage>
</organism>
<keyword evidence="2" id="KW-1185">Reference proteome</keyword>
<sequence length="47" mass="5325">MAYVQSPCTARDFYTDKTCFTRPPTSNGLVFTRSTTTTRFSRKPKTG</sequence>
<evidence type="ECO:0000313" key="1">
    <source>
        <dbReference type="EMBL" id="KAF7843483.1"/>
    </source>
</evidence>
<name>A0A834XF88_9FABA</name>
<evidence type="ECO:0000313" key="2">
    <source>
        <dbReference type="Proteomes" id="UP000634136"/>
    </source>
</evidence>
<dbReference type="Proteomes" id="UP000634136">
    <property type="component" value="Unassembled WGS sequence"/>
</dbReference>
<accession>A0A834XF88</accession>
<dbReference type="EMBL" id="JAAIUW010000001">
    <property type="protein sequence ID" value="KAF7843483.1"/>
    <property type="molecule type" value="Genomic_DNA"/>
</dbReference>
<dbReference type="AlphaFoldDB" id="A0A834XF88"/>
<reference evidence="1" key="1">
    <citation type="submission" date="2020-09" db="EMBL/GenBank/DDBJ databases">
        <title>Genome-Enabled Discovery of Anthraquinone Biosynthesis in Senna tora.</title>
        <authorList>
            <person name="Kang S.-H."/>
            <person name="Pandey R.P."/>
            <person name="Lee C.-M."/>
            <person name="Sim J.-S."/>
            <person name="Jeong J.-T."/>
            <person name="Choi B.-S."/>
            <person name="Jung M."/>
            <person name="Ginzburg D."/>
            <person name="Zhao K."/>
            <person name="Won S.Y."/>
            <person name="Oh T.-J."/>
            <person name="Yu Y."/>
            <person name="Kim N.-H."/>
            <person name="Lee O.R."/>
            <person name="Lee T.-H."/>
            <person name="Bashyal P."/>
            <person name="Kim T.-S."/>
            <person name="Lee W.-H."/>
            <person name="Kawkins C."/>
            <person name="Kim C.-K."/>
            <person name="Kim J.S."/>
            <person name="Ahn B.O."/>
            <person name="Rhee S.Y."/>
            <person name="Sohng J.K."/>
        </authorList>
    </citation>
    <scope>NUCLEOTIDE SEQUENCE</scope>
    <source>
        <tissue evidence="1">Leaf</tissue>
    </source>
</reference>
<protein>
    <submittedName>
        <fullName evidence="1">Uncharacterized protein</fullName>
    </submittedName>
</protein>